<dbReference type="Proteomes" id="UP000569914">
    <property type="component" value="Unassembled WGS sequence"/>
</dbReference>
<dbReference type="RefSeq" id="WP_312878809.1">
    <property type="nucleotide sequence ID" value="NZ_JACCBU010000001.1"/>
</dbReference>
<evidence type="ECO:0000313" key="4">
    <source>
        <dbReference type="Proteomes" id="UP000569914"/>
    </source>
</evidence>
<keyword evidence="4" id="KW-1185">Reference proteome</keyword>
<accession>A0A7Y9I3X5</accession>
<evidence type="ECO:0000313" key="3">
    <source>
        <dbReference type="EMBL" id="NYE69424.1"/>
    </source>
</evidence>
<protein>
    <submittedName>
        <fullName evidence="3">Thioredoxin reductase</fullName>
    </submittedName>
</protein>
<dbReference type="AlphaFoldDB" id="A0A7Y9I3X5"/>
<keyword evidence="2" id="KW-0812">Transmembrane</keyword>
<dbReference type="PRINTS" id="PR00368">
    <property type="entry name" value="FADPNR"/>
</dbReference>
<dbReference type="Pfam" id="PF13738">
    <property type="entry name" value="Pyr_redox_3"/>
    <property type="match status" value="1"/>
</dbReference>
<dbReference type="PANTHER" id="PTHR43539">
    <property type="entry name" value="FLAVIN-BINDING MONOOXYGENASE-LIKE PROTEIN (AFU_ORTHOLOGUE AFUA_4G09220)"/>
    <property type="match status" value="1"/>
</dbReference>
<reference evidence="3 4" key="1">
    <citation type="submission" date="2020-07" db="EMBL/GenBank/DDBJ databases">
        <title>Sequencing the genomes of 1000 actinobacteria strains.</title>
        <authorList>
            <person name="Klenk H.-P."/>
        </authorList>
    </citation>
    <scope>NUCLEOTIDE SEQUENCE [LARGE SCALE GENOMIC DNA]</scope>
    <source>
        <strain evidence="3 4">DSM 22083</strain>
    </source>
</reference>
<comment type="caution">
    <text evidence="3">The sequence shown here is derived from an EMBL/GenBank/DDBJ whole genome shotgun (WGS) entry which is preliminary data.</text>
</comment>
<proteinExistence type="predicted"/>
<dbReference type="SUPFAM" id="SSF51905">
    <property type="entry name" value="FAD/NAD(P)-binding domain"/>
    <property type="match status" value="1"/>
</dbReference>
<sequence>MARRTSRELDCVIIGAGPAGLGTAIALTAIGGLTWTVVERGRIGQTFLDWPAEQRFLTPSFTGNGFGATDLNAVHPMTSPAFSLGVDYPDGPGYARYLGAVAEHFGIAVRSRTEVHRIHAEPRRFRLATSRGALRARTVVWAGGEFGDPGRPTFDGAELGQHASTEPAWAPRKGRVLVIGGYESGIDLACHQIGHGAEVTVVDPEHPWDARQGSDPSFLLAPRTRQRLRTAQQTGRLTLIGTARITELAALDDGRYRARTSTGTELITDSAPIVATGYGSGLGPASPLFARRPDGWPLVDANDESTTTPGVFLAGAGLRHDQLRFCFIYKFRQRFAQVARTVADRLGRDASALEYWRSAGMWTDDLSCCGTECAC</sequence>
<dbReference type="PANTHER" id="PTHR43539:SF89">
    <property type="entry name" value="NAD(P)-BINDING DOMAIN-CONTAINING PROTEIN"/>
    <property type="match status" value="1"/>
</dbReference>
<name>A0A7Y9I3X5_9ACTN</name>
<dbReference type="Gene3D" id="3.50.50.60">
    <property type="entry name" value="FAD/NAD(P)-binding domain"/>
    <property type="match status" value="2"/>
</dbReference>
<gene>
    <name evidence="3" type="ORF">BKA15_000753</name>
</gene>
<dbReference type="PRINTS" id="PR00411">
    <property type="entry name" value="PNDRDTASEI"/>
</dbReference>
<keyword evidence="2" id="KW-0472">Membrane</keyword>
<dbReference type="InterPro" id="IPR036188">
    <property type="entry name" value="FAD/NAD-bd_sf"/>
</dbReference>
<dbReference type="GO" id="GO:0050660">
    <property type="term" value="F:flavin adenine dinucleotide binding"/>
    <property type="evidence" value="ECO:0007669"/>
    <property type="project" value="TreeGrafter"/>
</dbReference>
<keyword evidence="2" id="KW-1133">Transmembrane helix</keyword>
<dbReference type="GO" id="GO:0004497">
    <property type="term" value="F:monooxygenase activity"/>
    <property type="evidence" value="ECO:0007669"/>
    <property type="project" value="TreeGrafter"/>
</dbReference>
<organism evidence="3 4">
    <name type="scientific">Microlunatus parietis</name>
    <dbReference type="NCBI Taxonomy" id="682979"/>
    <lineage>
        <taxon>Bacteria</taxon>
        <taxon>Bacillati</taxon>
        <taxon>Actinomycetota</taxon>
        <taxon>Actinomycetes</taxon>
        <taxon>Propionibacteriales</taxon>
        <taxon>Propionibacteriaceae</taxon>
        <taxon>Microlunatus</taxon>
    </lineage>
</organism>
<keyword evidence="1" id="KW-0560">Oxidoreductase</keyword>
<feature type="transmembrane region" description="Helical" evidence="2">
    <location>
        <begin position="12"/>
        <end position="38"/>
    </location>
</feature>
<dbReference type="EMBL" id="JACCBU010000001">
    <property type="protein sequence ID" value="NYE69424.1"/>
    <property type="molecule type" value="Genomic_DNA"/>
</dbReference>
<evidence type="ECO:0000256" key="2">
    <source>
        <dbReference type="SAM" id="Phobius"/>
    </source>
</evidence>
<evidence type="ECO:0000256" key="1">
    <source>
        <dbReference type="ARBA" id="ARBA00023002"/>
    </source>
</evidence>
<dbReference type="InterPro" id="IPR050982">
    <property type="entry name" value="Auxin_biosynth/cation_transpt"/>
</dbReference>